<gene>
    <name evidence="1" type="ORF">L2E82_42327</name>
</gene>
<keyword evidence="2" id="KW-1185">Reference proteome</keyword>
<evidence type="ECO:0000313" key="2">
    <source>
        <dbReference type="Proteomes" id="UP001055811"/>
    </source>
</evidence>
<protein>
    <submittedName>
        <fullName evidence="1">Uncharacterized protein</fullName>
    </submittedName>
</protein>
<reference evidence="1 2" key="2">
    <citation type="journal article" date="2022" name="Mol. Ecol. Resour.">
        <title>The genomes of chicory, endive, great burdock and yacon provide insights into Asteraceae paleo-polyploidization history and plant inulin production.</title>
        <authorList>
            <person name="Fan W."/>
            <person name="Wang S."/>
            <person name="Wang H."/>
            <person name="Wang A."/>
            <person name="Jiang F."/>
            <person name="Liu H."/>
            <person name="Zhao H."/>
            <person name="Xu D."/>
            <person name="Zhang Y."/>
        </authorList>
    </citation>
    <scope>NUCLEOTIDE SEQUENCE [LARGE SCALE GENOMIC DNA]</scope>
    <source>
        <strain evidence="2">cv. Punajuju</strain>
        <tissue evidence="1">Leaves</tissue>
    </source>
</reference>
<accession>A0ACB8ZKX1</accession>
<dbReference type="EMBL" id="CM042016">
    <property type="protein sequence ID" value="KAI3698632.1"/>
    <property type="molecule type" value="Genomic_DNA"/>
</dbReference>
<organism evidence="1 2">
    <name type="scientific">Cichorium intybus</name>
    <name type="common">Chicory</name>
    <dbReference type="NCBI Taxonomy" id="13427"/>
    <lineage>
        <taxon>Eukaryota</taxon>
        <taxon>Viridiplantae</taxon>
        <taxon>Streptophyta</taxon>
        <taxon>Embryophyta</taxon>
        <taxon>Tracheophyta</taxon>
        <taxon>Spermatophyta</taxon>
        <taxon>Magnoliopsida</taxon>
        <taxon>eudicotyledons</taxon>
        <taxon>Gunneridae</taxon>
        <taxon>Pentapetalae</taxon>
        <taxon>asterids</taxon>
        <taxon>campanulids</taxon>
        <taxon>Asterales</taxon>
        <taxon>Asteraceae</taxon>
        <taxon>Cichorioideae</taxon>
        <taxon>Cichorieae</taxon>
        <taxon>Cichoriinae</taxon>
        <taxon>Cichorium</taxon>
    </lineage>
</organism>
<proteinExistence type="predicted"/>
<name>A0ACB8ZKX1_CICIN</name>
<evidence type="ECO:0000313" key="1">
    <source>
        <dbReference type="EMBL" id="KAI3698632.1"/>
    </source>
</evidence>
<sequence length="318" mass="35389">MNLVKASQHLYLVVEMASKLVLPFSCILFLASFMLPVLSHLQDPHLLANTRSGNGGFLKAMQGCRKGDTVKGIRNLKLYLAHYGYLNYQKNPNVTDLEEDHFDEELEAAVKSYQVYYHLNATGTLDGSTVSQMVMPRCGYHDKETHQHTHSSLHIVSRYQFFPGSPKWTRRQLTYGFGPLFPTQFIPPVDQAFGKWDAASGYFTFSRATSYEGADLKITFERVDHRDGSPFDGSGGVLAHAFSPQDGRLHFDADERWAIGAVPNAFDMESVALHEIGHLLGLGHSQFQSAIMWSSFSAGVTKGLSSDDIEGLRALYGS</sequence>
<comment type="caution">
    <text evidence="1">The sequence shown here is derived from an EMBL/GenBank/DDBJ whole genome shotgun (WGS) entry which is preliminary data.</text>
</comment>
<dbReference type="Proteomes" id="UP001055811">
    <property type="component" value="Linkage Group LG08"/>
</dbReference>
<reference evidence="2" key="1">
    <citation type="journal article" date="2022" name="Mol. Ecol. Resour.">
        <title>The genomes of chicory, endive, great burdock and yacon provide insights into Asteraceae palaeo-polyploidization history and plant inulin production.</title>
        <authorList>
            <person name="Fan W."/>
            <person name="Wang S."/>
            <person name="Wang H."/>
            <person name="Wang A."/>
            <person name="Jiang F."/>
            <person name="Liu H."/>
            <person name="Zhao H."/>
            <person name="Xu D."/>
            <person name="Zhang Y."/>
        </authorList>
    </citation>
    <scope>NUCLEOTIDE SEQUENCE [LARGE SCALE GENOMIC DNA]</scope>
    <source>
        <strain evidence="2">cv. Punajuju</strain>
    </source>
</reference>